<dbReference type="AlphaFoldDB" id="A0AAI9X804"/>
<comment type="caution">
    <text evidence="1">The sequence shown here is derived from an EMBL/GenBank/DDBJ whole genome shotgun (WGS) entry which is preliminary data.</text>
</comment>
<accession>A0AAI9X804</accession>
<proteinExistence type="predicted"/>
<keyword evidence="2" id="KW-1185">Reference proteome</keyword>
<organism evidence="1 2">
    <name type="scientific">Penicillium thymicola</name>
    <dbReference type="NCBI Taxonomy" id="293382"/>
    <lineage>
        <taxon>Eukaryota</taxon>
        <taxon>Fungi</taxon>
        <taxon>Dikarya</taxon>
        <taxon>Ascomycota</taxon>
        <taxon>Pezizomycotina</taxon>
        <taxon>Eurotiomycetes</taxon>
        <taxon>Eurotiomycetidae</taxon>
        <taxon>Eurotiales</taxon>
        <taxon>Aspergillaceae</taxon>
        <taxon>Penicillium</taxon>
    </lineage>
</organism>
<gene>
    <name evidence="1" type="ORF">VN97_g5886</name>
</gene>
<evidence type="ECO:0000313" key="1">
    <source>
        <dbReference type="EMBL" id="KAJ9487436.1"/>
    </source>
</evidence>
<reference evidence="1" key="1">
    <citation type="submission" date="2015-06" db="EMBL/GenBank/DDBJ databases">
        <authorList>
            <person name="Nguyen H."/>
        </authorList>
    </citation>
    <scope>NUCLEOTIDE SEQUENCE</scope>
    <source>
        <strain evidence="1">DAOM 180753</strain>
    </source>
</reference>
<dbReference type="EMBL" id="LACB01000160">
    <property type="protein sequence ID" value="KAJ9487436.1"/>
    <property type="molecule type" value="Genomic_DNA"/>
</dbReference>
<dbReference type="Proteomes" id="UP001227192">
    <property type="component" value="Unassembled WGS sequence"/>
</dbReference>
<reference evidence="1" key="2">
    <citation type="journal article" date="2016" name="Fungal Biol.">
        <title>Ochratoxin A production by Penicillium thymicola.</title>
        <authorList>
            <person name="Nguyen H.D.T."/>
            <person name="McMullin D.R."/>
            <person name="Ponomareva E."/>
            <person name="Riley R."/>
            <person name="Pomraning K.R."/>
            <person name="Baker S.E."/>
            <person name="Seifert K.A."/>
        </authorList>
    </citation>
    <scope>NUCLEOTIDE SEQUENCE</scope>
    <source>
        <strain evidence="1">DAOM 180753</strain>
    </source>
</reference>
<name>A0AAI9X804_PENTH</name>
<protein>
    <submittedName>
        <fullName evidence="1">Uncharacterized protein</fullName>
    </submittedName>
</protein>
<sequence length="122" mass="13665">MYWLVNDSRTERKVKRNSLGSIFTNKLGQCGEEGERGKEEKVHRRYLSPEVLADRISYRAHRQSTSQVPRQFPSIQSPAIPLRPISVFALSQKTSSRHVLSPAAASPRISPAGIRWLPAAGI</sequence>
<evidence type="ECO:0000313" key="2">
    <source>
        <dbReference type="Proteomes" id="UP001227192"/>
    </source>
</evidence>